<evidence type="ECO:0000256" key="7">
    <source>
        <dbReference type="ARBA" id="ARBA00022430"/>
    </source>
</evidence>
<dbReference type="RefSeq" id="WP_188484184.1">
    <property type="nucleotide sequence ID" value="NZ_BMFC01000021.1"/>
</dbReference>
<evidence type="ECO:0000313" key="13">
    <source>
        <dbReference type="Proteomes" id="UP000645462"/>
    </source>
</evidence>
<dbReference type="PANTHER" id="PTHR43345:SF5">
    <property type="entry name" value="3-ISOPROPYLMALATE DEHYDRATASE SMALL SUBUNIT"/>
    <property type="match status" value="1"/>
</dbReference>
<comment type="function">
    <text evidence="2">Catalyzes the isomerization between 2-isopropylmalate and 3-isopropylmalate, via the formation of 2-isopropylmaleate.</text>
</comment>
<dbReference type="InterPro" id="IPR050075">
    <property type="entry name" value="LeuD"/>
</dbReference>
<dbReference type="PANTHER" id="PTHR43345">
    <property type="entry name" value="3-ISOPROPYLMALATE DEHYDRATASE SMALL SUBUNIT 2-RELATED-RELATED"/>
    <property type="match status" value="1"/>
</dbReference>
<comment type="pathway">
    <text evidence="3">Amino-acid biosynthesis; L-leucine biosynthesis; L-leucine from 3-methyl-2-oxobutanoate: step 2/4.</text>
</comment>
<organism evidence="12 13">
    <name type="scientific">Marivita lacus</name>
    <dbReference type="NCBI Taxonomy" id="1323742"/>
    <lineage>
        <taxon>Bacteria</taxon>
        <taxon>Pseudomonadati</taxon>
        <taxon>Pseudomonadota</taxon>
        <taxon>Alphaproteobacteria</taxon>
        <taxon>Rhodobacterales</taxon>
        <taxon>Roseobacteraceae</taxon>
        <taxon>Marivita</taxon>
    </lineage>
</organism>
<name>A0ABQ1LDP2_9RHOB</name>
<dbReference type="Pfam" id="PF00694">
    <property type="entry name" value="Aconitase_C"/>
    <property type="match status" value="1"/>
</dbReference>
<dbReference type="InterPro" id="IPR015928">
    <property type="entry name" value="Aconitase/3IPM_dehydase_swvl"/>
</dbReference>
<reference evidence="13" key="1">
    <citation type="journal article" date="2019" name="Int. J. Syst. Evol. Microbiol.">
        <title>The Global Catalogue of Microorganisms (GCM) 10K type strain sequencing project: providing services to taxonomists for standard genome sequencing and annotation.</title>
        <authorList>
            <consortium name="The Broad Institute Genomics Platform"/>
            <consortium name="The Broad Institute Genome Sequencing Center for Infectious Disease"/>
            <person name="Wu L."/>
            <person name="Ma J."/>
        </authorList>
    </citation>
    <scope>NUCLEOTIDE SEQUENCE [LARGE SCALE GENOMIC DNA]</scope>
    <source>
        <strain evidence="13">CGMCC 1.12478</strain>
    </source>
</reference>
<evidence type="ECO:0000256" key="1">
    <source>
        <dbReference type="ARBA" id="ARBA00000491"/>
    </source>
</evidence>
<dbReference type="InterPro" id="IPR004431">
    <property type="entry name" value="3-IsopropMal_deHydase_ssu"/>
</dbReference>
<dbReference type="NCBIfam" id="NF002458">
    <property type="entry name" value="PRK01641.1"/>
    <property type="match status" value="1"/>
</dbReference>
<evidence type="ECO:0000256" key="9">
    <source>
        <dbReference type="ARBA" id="ARBA00023239"/>
    </source>
</evidence>
<keyword evidence="7" id="KW-0432">Leucine biosynthesis</keyword>
<dbReference type="NCBIfam" id="TIGR00171">
    <property type="entry name" value="leuD"/>
    <property type="match status" value="1"/>
</dbReference>
<comment type="caution">
    <text evidence="12">The sequence shown here is derived from an EMBL/GenBank/DDBJ whole genome shotgun (WGS) entry which is preliminary data.</text>
</comment>
<dbReference type="Proteomes" id="UP000645462">
    <property type="component" value="Unassembled WGS sequence"/>
</dbReference>
<dbReference type="EMBL" id="BMFC01000021">
    <property type="protein sequence ID" value="GGC21979.1"/>
    <property type="molecule type" value="Genomic_DNA"/>
</dbReference>
<dbReference type="Gene3D" id="3.20.19.10">
    <property type="entry name" value="Aconitase, domain 4"/>
    <property type="match status" value="1"/>
</dbReference>
<protein>
    <recommendedName>
        <fullName evidence="6">3-isopropylmalate dehydratase</fullName>
        <ecNumber evidence="6">4.2.1.33</ecNumber>
    </recommendedName>
</protein>
<dbReference type="InterPro" id="IPR033940">
    <property type="entry name" value="IPMI_Swivel"/>
</dbReference>
<proteinExistence type="inferred from homology"/>
<gene>
    <name evidence="12" type="primary">leuD</name>
    <name evidence="12" type="ORF">GCM10011363_43240</name>
</gene>
<dbReference type="EC" id="4.2.1.33" evidence="6"/>
<sequence>MSGWTTHTGPAVALDRENVDTDQLIPARFMSTPRSEGYGPFLLHDMRHDSDGTPVSDFPLNMVPNASILISRRNFGSGSSREAAVYALVDFGIRVVIAPSFGDIFASNSVNNGLLPARVSEADVDAAIALLADGPQEVSVDLIDRKIRLGNTTLDVTLDDVWQQKLINGWDDIDLTQTHKQAIAAFRAQHVQGKPWAVPVQQTDFRRAGRDTVSQ</sequence>
<comment type="similarity">
    <text evidence="4">Belongs to the LeuD family. LeuD type 1 subfamily.</text>
</comment>
<feature type="domain" description="Aconitase A/isopropylmalate dehydratase small subunit swivel" evidence="11">
    <location>
        <begin position="3"/>
        <end position="121"/>
    </location>
</feature>
<dbReference type="CDD" id="cd01577">
    <property type="entry name" value="IPMI_Swivel"/>
    <property type="match status" value="1"/>
</dbReference>
<evidence type="ECO:0000256" key="6">
    <source>
        <dbReference type="ARBA" id="ARBA00011998"/>
    </source>
</evidence>
<comment type="catalytic activity">
    <reaction evidence="1">
        <text>(2R,3S)-3-isopropylmalate = (2S)-2-isopropylmalate</text>
        <dbReference type="Rhea" id="RHEA:32287"/>
        <dbReference type="ChEBI" id="CHEBI:1178"/>
        <dbReference type="ChEBI" id="CHEBI:35121"/>
        <dbReference type="EC" id="4.2.1.33"/>
    </reaction>
</comment>
<evidence type="ECO:0000313" key="12">
    <source>
        <dbReference type="EMBL" id="GGC21979.1"/>
    </source>
</evidence>
<accession>A0ABQ1LDP2</accession>
<evidence type="ECO:0000256" key="4">
    <source>
        <dbReference type="ARBA" id="ARBA00009845"/>
    </source>
</evidence>
<evidence type="ECO:0000256" key="10">
    <source>
        <dbReference type="ARBA" id="ARBA00023304"/>
    </source>
</evidence>
<keyword evidence="9" id="KW-0456">Lyase</keyword>
<dbReference type="InterPro" id="IPR000573">
    <property type="entry name" value="AconitaseA/IPMdHydase_ssu_swvl"/>
</dbReference>
<keyword evidence="13" id="KW-1185">Reference proteome</keyword>
<comment type="subunit">
    <text evidence="5">Heterodimer of LeuC and LeuD.</text>
</comment>
<evidence type="ECO:0000256" key="3">
    <source>
        <dbReference type="ARBA" id="ARBA00004729"/>
    </source>
</evidence>
<evidence type="ECO:0000259" key="11">
    <source>
        <dbReference type="Pfam" id="PF00694"/>
    </source>
</evidence>
<evidence type="ECO:0000256" key="2">
    <source>
        <dbReference type="ARBA" id="ARBA00002695"/>
    </source>
</evidence>
<keyword evidence="10" id="KW-0100">Branched-chain amino acid biosynthesis</keyword>
<evidence type="ECO:0000256" key="8">
    <source>
        <dbReference type="ARBA" id="ARBA00022605"/>
    </source>
</evidence>
<dbReference type="SUPFAM" id="SSF52016">
    <property type="entry name" value="LeuD/IlvD-like"/>
    <property type="match status" value="1"/>
</dbReference>
<evidence type="ECO:0000256" key="5">
    <source>
        <dbReference type="ARBA" id="ARBA00011271"/>
    </source>
</evidence>
<keyword evidence="8" id="KW-0028">Amino-acid biosynthesis</keyword>